<dbReference type="Gene3D" id="3.40.50.300">
    <property type="entry name" value="P-loop containing nucleotide triphosphate hydrolases"/>
    <property type="match status" value="2"/>
</dbReference>
<reference evidence="12" key="1">
    <citation type="submission" date="2021-01" db="EMBL/GenBank/DDBJ databases">
        <title>Metabolic potential, ecology and presence of endohyphal bacteria is reflected in genomic diversity of Mucoromycotina.</title>
        <authorList>
            <person name="Muszewska A."/>
            <person name="Okrasinska A."/>
            <person name="Steczkiewicz K."/>
            <person name="Drgas O."/>
            <person name="Orlowska M."/>
            <person name="Perlinska-Lenart U."/>
            <person name="Aleksandrzak-Piekarczyk T."/>
            <person name="Szatraj K."/>
            <person name="Zielenkiewicz U."/>
            <person name="Pilsyk S."/>
            <person name="Malc E."/>
            <person name="Mieczkowski P."/>
            <person name="Kruszewska J.S."/>
            <person name="Biernat P."/>
            <person name="Pawlowska J."/>
        </authorList>
    </citation>
    <scope>NUCLEOTIDE SEQUENCE</scope>
    <source>
        <strain evidence="12">WA0000018081</strain>
    </source>
</reference>
<comment type="cofactor">
    <cofactor evidence="9">
        <name>Mg(2+)</name>
        <dbReference type="ChEBI" id="CHEBI:18420"/>
    </cofactor>
</comment>
<dbReference type="AlphaFoldDB" id="A0A8H7VVN1"/>
<evidence type="ECO:0000313" key="13">
    <source>
        <dbReference type="Proteomes" id="UP000613177"/>
    </source>
</evidence>
<keyword evidence="8" id="KW-0413">Isomerase</keyword>
<keyword evidence="1 9" id="KW-0547">Nucleotide-binding</keyword>
<gene>
    <name evidence="12" type="ORF">INT48_005866</name>
</gene>
<evidence type="ECO:0000256" key="5">
    <source>
        <dbReference type="ARBA" id="ARBA00022840"/>
    </source>
</evidence>
<evidence type="ECO:0000256" key="6">
    <source>
        <dbReference type="ARBA" id="ARBA00023125"/>
    </source>
</evidence>
<comment type="caution">
    <text evidence="12">The sequence shown here is derived from an EMBL/GenBank/DDBJ whole genome shotgun (WGS) entry which is preliminary data.</text>
</comment>
<proteinExistence type="inferred from homology"/>
<comment type="similarity">
    <text evidence="9">Belongs to the helicase family.</text>
</comment>
<evidence type="ECO:0000313" key="12">
    <source>
        <dbReference type="EMBL" id="KAG2233122.1"/>
    </source>
</evidence>
<keyword evidence="4 9" id="KW-0347">Helicase</keyword>
<dbReference type="Pfam" id="PF21530">
    <property type="entry name" value="Pif1_2B_dom"/>
    <property type="match status" value="1"/>
</dbReference>
<dbReference type="PANTHER" id="PTHR47642:SF5">
    <property type="entry name" value="ATP-DEPENDENT DNA HELICASE"/>
    <property type="match status" value="1"/>
</dbReference>
<evidence type="ECO:0000256" key="9">
    <source>
        <dbReference type="RuleBase" id="RU363044"/>
    </source>
</evidence>
<dbReference type="Pfam" id="PF05970">
    <property type="entry name" value="PIF1"/>
    <property type="match status" value="1"/>
</dbReference>
<feature type="domain" description="DNA helicase Pif1-like DEAD-box helicase" evidence="10">
    <location>
        <begin position="1"/>
        <end position="93"/>
    </location>
</feature>
<evidence type="ECO:0000256" key="2">
    <source>
        <dbReference type="ARBA" id="ARBA00022763"/>
    </source>
</evidence>
<dbReference type="CDD" id="cd18809">
    <property type="entry name" value="SF1_C_RecD"/>
    <property type="match status" value="1"/>
</dbReference>
<keyword evidence="5 9" id="KW-0067">ATP-binding</keyword>
<dbReference type="GO" id="GO:0006310">
    <property type="term" value="P:DNA recombination"/>
    <property type="evidence" value="ECO:0007669"/>
    <property type="project" value="UniProtKB-KW"/>
</dbReference>
<dbReference type="EMBL" id="JAEPRE010000089">
    <property type="protein sequence ID" value="KAG2233122.1"/>
    <property type="molecule type" value="Genomic_DNA"/>
</dbReference>
<dbReference type="PANTHER" id="PTHR47642">
    <property type="entry name" value="ATP-DEPENDENT DNA HELICASE"/>
    <property type="match status" value="1"/>
</dbReference>
<dbReference type="InterPro" id="IPR027417">
    <property type="entry name" value="P-loop_NTPase"/>
</dbReference>
<evidence type="ECO:0000259" key="10">
    <source>
        <dbReference type="Pfam" id="PF05970"/>
    </source>
</evidence>
<evidence type="ECO:0000259" key="11">
    <source>
        <dbReference type="Pfam" id="PF21530"/>
    </source>
</evidence>
<evidence type="ECO:0000256" key="7">
    <source>
        <dbReference type="ARBA" id="ARBA00023204"/>
    </source>
</evidence>
<dbReference type="GO" id="GO:0043139">
    <property type="term" value="F:5'-3' DNA helicase activity"/>
    <property type="evidence" value="ECO:0007669"/>
    <property type="project" value="UniProtKB-EC"/>
</dbReference>
<keyword evidence="6" id="KW-0238">DNA-binding</keyword>
<evidence type="ECO:0000256" key="1">
    <source>
        <dbReference type="ARBA" id="ARBA00022741"/>
    </source>
</evidence>
<dbReference type="GO" id="GO:0006281">
    <property type="term" value="P:DNA repair"/>
    <property type="evidence" value="ECO:0007669"/>
    <property type="project" value="UniProtKB-KW"/>
</dbReference>
<dbReference type="EC" id="5.6.2.3" evidence="9"/>
<protein>
    <recommendedName>
        <fullName evidence="9">ATP-dependent DNA helicase</fullName>
        <ecNumber evidence="9">5.6.2.3</ecNumber>
    </recommendedName>
</protein>
<keyword evidence="2 9" id="KW-0227">DNA damage</keyword>
<feature type="domain" description="DNA helicase Pif1-like 2B" evidence="11">
    <location>
        <begin position="152"/>
        <end position="189"/>
    </location>
</feature>
<name>A0A8H7VVN1_9FUNG</name>
<organism evidence="12 13">
    <name type="scientific">Thamnidium elegans</name>
    <dbReference type="NCBI Taxonomy" id="101142"/>
    <lineage>
        <taxon>Eukaryota</taxon>
        <taxon>Fungi</taxon>
        <taxon>Fungi incertae sedis</taxon>
        <taxon>Mucoromycota</taxon>
        <taxon>Mucoromycotina</taxon>
        <taxon>Mucoromycetes</taxon>
        <taxon>Mucorales</taxon>
        <taxon>Mucorineae</taxon>
        <taxon>Mucoraceae</taxon>
        <taxon>Thamnidium</taxon>
    </lineage>
</organism>
<evidence type="ECO:0000256" key="3">
    <source>
        <dbReference type="ARBA" id="ARBA00022801"/>
    </source>
</evidence>
<accession>A0A8H7VVN1</accession>
<dbReference type="GO" id="GO:0000723">
    <property type="term" value="P:telomere maintenance"/>
    <property type="evidence" value="ECO:0007669"/>
    <property type="project" value="InterPro"/>
</dbReference>
<comment type="catalytic activity">
    <reaction evidence="9">
        <text>ATP + H2O = ADP + phosphate + H(+)</text>
        <dbReference type="Rhea" id="RHEA:13065"/>
        <dbReference type="ChEBI" id="CHEBI:15377"/>
        <dbReference type="ChEBI" id="CHEBI:15378"/>
        <dbReference type="ChEBI" id="CHEBI:30616"/>
        <dbReference type="ChEBI" id="CHEBI:43474"/>
        <dbReference type="ChEBI" id="CHEBI:456216"/>
        <dbReference type="EC" id="5.6.2.3"/>
    </reaction>
</comment>
<evidence type="ECO:0000256" key="4">
    <source>
        <dbReference type="ARBA" id="ARBA00022806"/>
    </source>
</evidence>
<dbReference type="GO" id="GO:0016787">
    <property type="term" value="F:hydrolase activity"/>
    <property type="evidence" value="ECO:0007669"/>
    <property type="project" value="UniProtKB-KW"/>
</dbReference>
<keyword evidence="3 9" id="KW-0378">Hydrolase</keyword>
<dbReference type="InterPro" id="IPR049163">
    <property type="entry name" value="Pif1-like_2B_dom"/>
</dbReference>
<evidence type="ECO:0000256" key="8">
    <source>
        <dbReference type="ARBA" id="ARBA00023235"/>
    </source>
</evidence>
<keyword evidence="7 9" id="KW-0234">DNA repair</keyword>
<keyword evidence="9" id="KW-0233">DNA recombination</keyword>
<dbReference type="SUPFAM" id="SSF52540">
    <property type="entry name" value="P-loop containing nucleoside triphosphate hydrolases"/>
    <property type="match status" value="1"/>
</dbReference>
<dbReference type="Proteomes" id="UP000613177">
    <property type="component" value="Unassembled WGS sequence"/>
</dbReference>
<dbReference type="GO" id="GO:0005524">
    <property type="term" value="F:ATP binding"/>
    <property type="evidence" value="ECO:0007669"/>
    <property type="project" value="UniProtKB-KW"/>
</dbReference>
<dbReference type="InterPro" id="IPR051055">
    <property type="entry name" value="PIF1_helicase"/>
</dbReference>
<dbReference type="InterPro" id="IPR010285">
    <property type="entry name" value="DNA_helicase_pif1-like_DEAD"/>
</dbReference>
<sequence length="334" mass="37727">MVDNELFDKLDQIARIIRNDQSPFGGIQVIVTGDFFQLPPVNPNKVSKFAFEAKSWSTVVQRTVMLTKVFRQKDGTFVEILNEMRLGNISDETVKKFKALSREPLGDDGIKPTELYPLRHEVDESNRKRLDELKGEVIEFHSIDTGDPRKMQTCLAPQVMQLKEHAQVMLLKNMDADLVNGSIGVVVGFVGKGKYAKKEIVARLRTPNRQKDAFLDDGGEIDMKTPYPVVRFSGGRVLVLERENWSVELPGGKESASRSQVPLMLAWAISIHKSQGQTLDRVKVDLGKVFEKGQAYVALSRATSLDKLQILNFDRNRVMAHPTVTKFYRSLRPV</sequence>
<keyword evidence="13" id="KW-1185">Reference proteome</keyword>